<evidence type="ECO:0000256" key="2">
    <source>
        <dbReference type="ARBA" id="ARBA00022722"/>
    </source>
</evidence>
<dbReference type="Proteomes" id="UP000515561">
    <property type="component" value="Chromosome"/>
</dbReference>
<comment type="cofactor">
    <cofactor evidence="1">
        <name>a divalent metal cation</name>
        <dbReference type="ChEBI" id="CHEBI:60240"/>
    </cofactor>
</comment>
<evidence type="ECO:0000256" key="4">
    <source>
        <dbReference type="ARBA" id="ARBA00022801"/>
    </source>
</evidence>
<dbReference type="GO" id="GO:0004521">
    <property type="term" value="F:RNA endonuclease activity"/>
    <property type="evidence" value="ECO:0007669"/>
    <property type="project" value="InterPro"/>
</dbReference>
<dbReference type="Pfam" id="PF08340">
    <property type="entry name" value="YicC-like_C"/>
    <property type="match status" value="1"/>
</dbReference>
<evidence type="ECO:0000313" key="9">
    <source>
        <dbReference type="Proteomes" id="UP000515561"/>
    </source>
</evidence>
<dbReference type="Pfam" id="PF03755">
    <property type="entry name" value="YicC-like_N"/>
    <property type="match status" value="1"/>
</dbReference>
<dbReference type="PANTHER" id="PTHR30636:SF3">
    <property type="entry name" value="UPF0701 PROTEIN YICC"/>
    <property type="match status" value="1"/>
</dbReference>
<accession>A0A6S6QW43</accession>
<evidence type="ECO:0000256" key="1">
    <source>
        <dbReference type="ARBA" id="ARBA00001968"/>
    </source>
</evidence>
<keyword evidence="2" id="KW-0540">Nuclease</keyword>
<dbReference type="InterPro" id="IPR013527">
    <property type="entry name" value="YicC-like_N"/>
</dbReference>
<evidence type="ECO:0000256" key="5">
    <source>
        <dbReference type="ARBA" id="ARBA00035648"/>
    </source>
</evidence>
<dbReference type="InterPro" id="IPR013551">
    <property type="entry name" value="YicC-like_C"/>
</dbReference>
<feature type="domain" description="Endoribonuclease YicC-like N-terminal" evidence="6">
    <location>
        <begin position="8"/>
        <end position="163"/>
    </location>
</feature>
<dbReference type="NCBIfam" id="TIGR00255">
    <property type="entry name" value="YicC/YloC family endoribonuclease"/>
    <property type="match status" value="1"/>
</dbReference>
<keyword evidence="4" id="KW-0378">Hydrolase</keyword>
<gene>
    <name evidence="8" type="ORF">acsn021_23930</name>
</gene>
<evidence type="ECO:0000256" key="3">
    <source>
        <dbReference type="ARBA" id="ARBA00022759"/>
    </source>
</evidence>
<proteinExistence type="inferred from homology"/>
<keyword evidence="9" id="KW-1185">Reference proteome</keyword>
<dbReference type="GO" id="GO:0016787">
    <property type="term" value="F:hydrolase activity"/>
    <property type="evidence" value="ECO:0007669"/>
    <property type="project" value="UniProtKB-KW"/>
</dbReference>
<keyword evidence="3" id="KW-0255">Endonuclease</keyword>
<dbReference type="InterPro" id="IPR005229">
    <property type="entry name" value="YicC/YloC-like"/>
</dbReference>
<feature type="domain" description="Endoribonuclease YicC-like C-terminal" evidence="7">
    <location>
        <begin position="179"/>
        <end position="298"/>
    </location>
</feature>
<sequence>MKERVNMLKSMTGFGRCEVANEERKIIVEMKAVNHRYCDISIRMPKKLSFFESAIRNVLKQFIGRGKVDVFITYEDYTENNICVRYNEDIAREYLKYLQKMSETFEIDNDIKVSNLSRFPDVLTLEEQTIDEQELWKLLEKAVRTASEQLVETRRAEGENLKKDLLHKLDGMAEYIRFIEERSPQIVTDYRNKLTLKVNELLGDTKLDEGVLATEITIFADKICVDEETVRLRSHIKNMSTALETGEEIGRKLDFIAQEMNREANTILSKVNDIEITNIAIDLKTDIEKIREQIQNIE</sequence>
<dbReference type="PANTHER" id="PTHR30636">
    <property type="entry name" value="UPF0701 PROTEIN YICC"/>
    <property type="match status" value="1"/>
</dbReference>
<evidence type="ECO:0000313" key="8">
    <source>
        <dbReference type="EMBL" id="BCJ94824.1"/>
    </source>
</evidence>
<dbReference type="AlphaFoldDB" id="A0A6S6QW43"/>
<comment type="similarity">
    <text evidence="5">Belongs to the YicC/YloC family.</text>
</comment>
<evidence type="ECO:0000259" key="7">
    <source>
        <dbReference type="Pfam" id="PF08340"/>
    </source>
</evidence>
<organism evidence="8 9">
    <name type="scientific">Anaerocolumna cellulosilytica</name>
    <dbReference type="NCBI Taxonomy" id="433286"/>
    <lineage>
        <taxon>Bacteria</taxon>
        <taxon>Bacillati</taxon>
        <taxon>Bacillota</taxon>
        <taxon>Clostridia</taxon>
        <taxon>Lachnospirales</taxon>
        <taxon>Lachnospiraceae</taxon>
        <taxon>Anaerocolumna</taxon>
    </lineage>
</organism>
<name>A0A6S6QW43_9FIRM</name>
<evidence type="ECO:0000259" key="6">
    <source>
        <dbReference type="Pfam" id="PF03755"/>
    </source>
</evidence>
<reference evidence="8 9" key="1">
    <citation type="journal article" date="2016" name="Int. J. Syst. Evol. Microbiol.">
        <title>Descriptions of Anaerotaenia torta gen. nov., sp. nov. and Anaerocolumna cellulosilytica gen. nov., sp. nov. isolated from a methanogenic reactor of cattle waste.</title>
        <authorList>
            <person name="Uek A."/>
            <person name="Ohtaki Y."/>
            <person name="Kaku N."/>
            <person name="Ueki K."/>
        </authorList>
    </citation>
    <scope>NUCLEOTIDE SEQUENCE [LARGE SCALE GENOMIC DNA]</scope>
    <source>
        <strain evidence="8 9">SN021</strain>
    </source>
</reference>
<dbReference type="EMBL" id="AP023367">
    <property type="protein sequence ID" value="BCJ94824.1"/>
    <property type="molecule type" value="Genomic_DNA"/>
</dbReference>
<protein>
    <submittedName>
        <fullName evidence="8">Uncharacterized protein</fullName>
    </submittedName>
</protein>
<dbReference type="KEGG" id="acel:acsn021_23930"/>